<dbReference type="RefSeq" id="WP_161262169.1">
    <property type="nucleotide sequence ID" value="NZ_JAFBDC010000009.1"/>
</dbReference>
<feature type="domain" description="PRC-barrel" evidence="1">
    <location>
        <begin position="5"/>
        <end position="73"/>
    </location>
</feature>
<proteinExistence type="predicted"/>
<evidence type="ECO:0000259" key="1">
    <source>
        <dbReference type="Pfam" id="PF05239"/>
    </source>
</evidence>
<dbReference type="Gene3D" id="2.30.30.240">
    <property type="entry name" value="PRC-barrel domain"/>
    <property type="match status" value="2"/>
</dbReference>
<dbReference type="Proteomes" id="UP000471031">
    <property type="component" value="Unassembled WGS sequence"/>
</dbReference>
<name>A0A845LJJ8_HELGE</name>
<dbReference type="InterPro" id="IPR011033">
    <property type="entry name" value="PRC_barrel-like_sf"/>
</dbReference>
<dbReference type="AlphaFoldDB" id="A0A845LJJ8"/>
<reference evidence="2 3" key="1">
    <citation type="submission" date="2020-01" db="EMBL/GenBank/DDBJ databases">
        <title>Whole genome sequence of Heliobacterium gestii DSM 11169.</title>
        <authorList>
            <person name="Kyndt J.A."/>
            <person name="Meyer T.E."/>
        </authorList>
    </citation>
    <scope>NUCLEOTIDE SEQUENCE [LARGE SCALE GENOMIC DNA]</scope>
    <source>
        <strain evidence="2 3">DSM 11169</strain>
    </source>
</reference>
<dbReference type="Pfam" id="PF05239">
    <property type="entry name" value="PRC"/>
    <property type="match status" value="1"/>
</dbReference>
<accession>A0A845LJJ8</accession>
<gene>
    <name evidence="2" type="ORF">GTO89_11125</name>
</gene>
<dbReference type="SUPFAM" id="SSF50346">
    <property type="entry name" value="PRC-barrel domain"/>
    <property type="match status" value="2"/>
</dbReference>
<dbReference type="OrthoDB" id="53812at2"/>
<protein>
    <recommendedName>
        <fullName evidence="1">PRC-barrel domain-containing protein</fullName>
    </recommendedName>
</protein>
<dbReference type="EMBL" id="WXEX01000009">
    <property type="protein sequence ID" value="MZP43593.1"/>
    <property type="molecule type" value="Genomic_DNA"/>
</dbReference>
<organism evidence="2 3">
    <name type="scientific">Heliomicrobium gestii</name>
    <name type="common">Heliobacterium gestii</name>
    <dbReference type="NCBI Taxonomy" id="2699"/>
    <lineage>
        <taxon>Bacteria</taxon>
        <taxon>Bacillati</taxon>
        <taxon>Bacillota</taxon>
        <taxon>Clostridia</taxon>
        <taxon>Eubacteriales</taxon>
        <taxon>Heliobacteriaceae</taxon>
        <taxon>Heliomicrobium</taxon>
    </lineage>
</organism>
<comment type="caution">
    <text evidence="2">The sequence shown here is derived from an EMBL/GenBank/DDBJ whole genome shotgun (WGS) entry which is preliminary data.</text>
</comment>
<sequence>MTKSQNIIGLAIISINDGRELGLVRDLIINPDQGSVEYLMVENESWYLGAQVIPFERLQGVGEDAVTIESEEALQRLTEMADVQGLIQRQVKVKGTKVLTKRGRRIGIVNEYFVDVSSGKITGCLLMPSRQQLAARIIPAESVVTYGRDVLIVVEDMDEAKLVEYKGDDEDTVVAAPAAPAAPAPAPAQVISISPAAVSPATPVAAPESAPAPAPVAAASETASSIAYTPVEDREPLPPVKEPLVEKEPALRLIEDLSVSPQAVEADMDPVARLLEEEDKPKEAEPFAFPALEKKEVGEVKPEGGDGQERGALFGQMQHKYYVGKVLTKTITNNLGEVVAEDGDIITEEMIEKVRQSGKYLEMIMNVKD</sequence>
<evidence type="ECO:0000313" key="3">
    <source>
        <dbReference type="Proteomes" id="UP000471031"/>
    </source>
</evidence>
<evidence type="ECO:0000313" key="2">
    <source>
        <dbReference type="EMBL" id="MZP43593.1"/>
    </source>
</evidence>
<dbReference type="InterPro" id="IPR027275">
    <property type="entry name" value="PRC-brl_dom"/>
</dbReference>
<keyword evidence="3" id="KW-1185">Reference proteome</keyword>